<keyword evidence="3" id="KW-1185">Reference proteome</keyword>
<accession>A0A5B7IZ78</accession>
<sequence length="103" mass="11761">MEAAENARQVNTGGEVRIQGPPLTITAPSRLPVTLRPVHHKPPSIMKEQRRQLECYDKESFLPDEAVAWLPRPASLRGRLFMHTHTHHARQECLVTQHKGRTL</sequence>
<dbReference type="EMBL" id="VSRR010068705">
    <property type="protein sequence ID" value="MPC85524.1"/>
    <property type="molecule type" value="Genomic_DNA"/>
</dbReference>
<proteinExistence type="predicted"/>
<name>A0A5B7IZ78_PORTR</name>
<organism evidence="2 3">
    <name type="scientific">Portunus trituberculatus</name>
    <name type="common">Swimming crab</name>
    <name type="synonym">Neptunus trituberculatus</name>
    <dbReference type="NCBI Taxonomy" id="210409"/>
    <lineage>
        <taxon>Eukaryota</taxon>
        <taxon>Metazoa</taxon>
        <taxon>Ecdysozoa</taxon>
        <taxon>Arthropoda</taxon>
        <taxon>Crustacea</taxon>
        <taxon>Multicrustacea</taxon>
        <taxon>Malacostraca</taxon>
        <taxon>Eumalacostraca</taxon>
        <taxon>Eucarida</taxon>
        <taxon>Decapoda</taxon>
        <taxon>Pleocyemata</taxon>
        <taxon>Brachyura</taxon>
        <taxon>Eubrachyura</taxon>
        <taxon>Portunoidea</taxon>
        <taxon>Portunidae</taxon>
        <taxon>Portuninae</taxon>
        <taxon>Portunus</taxon>
    </lineage>
</organism>
<comment type="caution">
    <text evidence="2">The sequence shown here is derived from an EMBL/GenBank/DDBJ whole genome shotgun (WGS) entry which is preliminary data.</text>
</comment>
<feature type="region of interest" description="Disordered" evidence="1">
    <location>
        <begin position="1"/>
        <end position="28"/>
    </location>
</feature>
<dbReference type="Proteomes" id="UP000324222">
    <property type="component" value="Unassembled WGS sequence"/>
</dbReference>
<evidence type="ECO:0000313" key="3">
    <source>
        <dbReference type="Proteomes" id="UP000324222"/>
    </source>
</evidence>
<reference evidence="2 3" key="1">
    <citation type="submission" date="2019-05" db="EMBL/GenBank/DDBJ databases">
        <title>Another draft genome of Portunus trituberculatus and its Hox gene families provides insights of decapod evolution.</title>
        <authorList>
            <person name="Jeong J.-H."/>
            <person name="Song I."/>
            <person name="Kim S."/>
            <person name="Choi T."/>
            <person name="Kim D."/>
            <person name="Ryu S."/>
            <person name="Kim W."/>
        </authorList>
    </citation>
    <scope>NUCLEOTIDE SEQUENCE [LARGE SCALE GENOMIC DNA]</scope>
    <source>
        <tissue evidence="2">Muscle</tissue>
    </source>
</reference>
<evidence type="ECO:0000256" key="1">
    <source>
        <dbReference type="SAM" id="MobiDB-lite"/>
    </source>
</evidence>
<gene>
    <name evidence="2" type="ORF">E2C01_080304</name>
</gene>
<protein>
    <submittedName>
        <fullName evidence="2">Uncharacterized protein</fullName>
    </submittedName>
</protein>
<dbReference type="AlphaFoldDB" id="A0A5B7IZ78"/>
<evidence type="ECO:0000313" key="2">
    <source>
        <dbReference type="EMBL" id="MPC85524.1"/>
    </source>
</evidence>